<proteinExistence type="predicted"/>
<dbReference type="EMBL" id="JANJYI010000001">
    <property type="protein sequence ID" value="KAK2661909.1"/>
    <property type="molecule type" value="Genomic_DNA"/>
</dbReference>
<evidence type="ECO:0000313" key="2">
    <source>
        <dbReference type="EMBL" id="KAK2661909.1"/>
    </source>
</evidence>
<organism evidence="2 3">
    <name type="scientific">Dipteronia dyeriana</name>
    <dbReference type="NCBI Taxonomy" id="168575"/>
    <lineage>
        <taxon>Eukaryota</taxon>
        <taxon>Viridiplantae</taxon>
        <taxon>Streptophyta</taxon>
        <taxon>Embryophyta</taxon>
        <taxon>Tracheophyta</taxon>
        <taxon>Spermatophyta</taxon>
        <taxon>Magnoliopsida</taxon>
        <taxon>eudicotyledons</taxon>
        <taxon>Gunneridae</taxon>
        <taxon>Pentapetalae</taxon>
        <taxon>rosids</taxon>
        <taxon>malvids</taxon>
        <taxon>Sapindales</taxon>
        <taxon>Sapindaceae</taxon>
        <taxon>Hippocastanoideae</taxon>
        <taxon>Acereae</taxon>
        <taxon>Dipteronia</taxon>
    </lineage>
</organism>
<comment type="caution">
    <text evidence="2">The sequence shown here is derived from an EMBL/GenBank/DDBJ whole genome shotgun (WGS) entry which is preliminary data.</text>
</comment>
<keyword evidence="3" id="KW-1185">Reference proteome</keyword>
<sequence>MAIYRGLRVGINMELVNYMLESDSEMVLKQIWNGGNSEAGHDGILDAIQNFMAGERSLVLHCVHTKANKVALAHAKEALRINNMVVWEEDVSICIRAMVEAEQRI</sequence>
<feature type="domain" description="RNase H type-1" evidence="1">
    <location>
        <begin position="2"/>
        <end position="78"/>
    </location>
</feature>
<dbReference type="Pfam" id="PF13456">
    <property type="entry name" value="RVT_3"/>
    <property type="match status" value="1"/>
</dbReference>
<protein>
    <recommendedName>
        <fullName evidence="1">RNase H type-1 domain-containing protein</fullName>
    </recommendedName>
</protein>
<reference evidence="2" key="1">
    <citation type="journal article" date="2023" name="Plant J.">
        <title>Genome sequences and population genomics provide insights into the demographic history, inbreeding, and mutation load of two 'living fossil' tree species of Dipteronia.</title>
        <authorList>
            <person name="Feng Y."/>
            <person name="Comes H.P."/>
            <person name="Chen J."/>
            <person name="Zhu S."/>
            <person name="Lu R."/>
            <person name="Zhang X."/>
            <person name="Li P."/>
            <person name="Qiu J."/>
            <person name="Olsen K.M."/>
            <person name="Qiu Y."/>
        </authorList>
    </citation>
    <scope>NUCLEOTIDE SEQUENCE</scope>
    <source>
        <strain evidence="2">KIB01</strain>
    </source>
</reference>
<name>A0AAD9XLU0_9ROSI</name>
<dbReference type="GO" id="GO:0003676">
    <property type="term" value="F:nucleic acid binding"/>
    <property type="evidence" value="ECO:0007669"/>
    <property type="project" value="InterPro"/>
</dbReference>
<dbReference type="GO" id="GO:0004523">
    <property type="term" value="F:RNA-DNA hybrid ribonuclease activity"/>
    <property type="evidence" value="ECO:0007669"/>
    <property type="project" value="InterPro"/>
</dbReference>
<gene>
    <name evidence="2" type="ORF">Ddye_000483</name>
</gene>
<dbReference type="InterPro" id="IPR002156">
    <property type="entry name" value="RNaseH_domain"/>
</dbReference>
<accession>A0AAD9XLU0</accession>
<dbReference type="AlphaFoldDB" id="A0AAD9XLU0"/>
<evidence type="ECO:0000259" key="1">
    <source>
        <dbReference type="Pfam" id="PF13456"/>
    </source>
</evidence>
<dbReference type="Proteomes" id="UP001280121">
    <property type="component" value="Unassembled WGS sequence"/>
</dbReference>
<evidence type="ECO:0000313" key="3">
    <source>
        <dbReference type="Proteomes" id="UP001280121"/>
    </source>
</evidence>